<name>A0ACC2KKS6_PERAE</name>
<accession>A0ACC2KKS6</accession>
<evidence type="ECO:0000313" key="1">
    <source>
        <dbReference type="EMBL" id="KAJ8621687.1"/>
    </source>
</evidence>
<gene>
    <name evidence="1" type="ORF">MRB53_030216</name>
</gene>
<organism evidence="1 2">
    <name type="scientific">Persea americana</name>
    <name type="common">Avocado</name>
    <dbReference type="NCBI Taxonomy" id="3435"/>
    <lineage>
        <taxon>Eukaryota</taxon>
        <taxon>Viridiplantae</taxon>
        <taxon>Streptophyta</taxon>
        <taxon>Embryophyta</taxon>
        <taxon>Tracheophyta</taxon>
        <taxon>Spermatophyta</taxon>
        <taxon>Magnoliopsida</taxon>
        <taxon>Magnoliidae</taxon>
        <taxon>Laurales</taxon>
        <taxon>Lauraceae</taxon>
        <taxon>Persea</taxon>
    </lineage>
</organism>
<dbReference type="Proteomes" id="UP001234297">
    <property type="component" value="Chromosome 10"/>
</dbReference>
<sequence length="154" mass="17234">MAPVVTDDVSLSLSPPRHATDSTAVQIIYSQALEISLKLPSLLTCASSLTYARPLLFAHFPPLSSCLRISSLSCSRFLRVGNPSEGETSREEGRKEQKKVLFLGLRCFGAYKSKKIERFLHSRSSFSLRLLFLCLCFNSNWTDSPSHCWHGGFF</sequence>
<evidence type="ECO:0000313" key="2">
    <source>
        <dbReference type="Proteomes" id="UP001234297"/>
    </source>
</evidence>
<dbReference type="EMBL" id="CM056818">
    <property type="protein sequence ID" value="KAJ8621687.1"/>
    <property type="molecule type" value="Genomic_DNA"/>
</dbReference>
<comment type="caution">
    <text evidence="1">The sequence shown here is derived from an EMBL/GenBank/DDBJ whole genome shotgun (WGS) entry which is preliminary data.</text>
</comment>
<reference evidence="1 2" key="1">
    <citation type="journal article" date="2022" name="Hortic Res">
        <title>A haplotype resolved chromosomal level avocado genome allows analysis of novel avocado genes.</title>
        <authorList>
            <person name="Nath O."/>
            <person name="Fletcher S.J."/>
            <person name="Hayward A."/>
            <person name="Shaw L.M."/>
            <person name="Masouleh A.K."/>
            <person name="Furtado A."/>
            <person name="Henry R.J."/>
            <person name="Mitter N."/>
        </authorList>
    </citation>
    <scope>NUCLEOTIDE SEQUENCE [LARGE SCALE GENOMIC DNA]</scope>
    <source>
        <strain evidence="2">cv. Hass</strain>
    </source>
</reference>
<proteinExistence type="predicted"/>
<keyword evidence="2" id="KW-1185">Reference proteome</keyword>
<protein>
    <submittedName>
        <fullName evidence="1">Uncharacterized protein</fullName>
    </submittedName>
</protein>